<evidence type="ECO:0000313" key="3">
    <source>
        <dbReference type="Proteomes" id="UP001432322"/>
    </source>
</evidence>
<evidence type="ECO:0000313" key="2">
    <source>
        <dbReference type="EMBL" id="GMT33418.1"/>
    </source>
</evidence>
<feature type="non-terminal residue" evidence="2">
    <location>
        <position position="81"/>
    </location>
</feature>
<proteinExistence type="predicted"/>
<organism evidence="2 3">
    <name type="scientific">Pristionchus fissidentatus</name>
    <dbReference type="NCBI Taxonomy" id="1538716"/>
    <lineage>
        <taxon>Eukaryota</taxon>
        <taxon>Metazoa</taxon>
        <taxon>Ecdysozoa</taxon>
        <taxon>Nematoda</taxon>
        <taxon>Chromadorea</taxon>
        <taxon>Rhabditida</taxon>
        <taxon>Rhabditina</taxon>
        <taxon>Diplogasteromorpha</taxon>
        <taxon>Diplogasteroidea</taxon>
        <taxon>Neodiplogasteridae</taxon>
        <taxon>Pristionchus</taxon>
    </lineage>
</organism>
<dbReference type="Proteomes" id="UP001432322">
    <property type="component" value="Unassembled WGS sequence"/>
</dbReference>
<sequence length="81" mass="9363">MISDELEGFSKTQLRQRLKSSEKENAQQREEILAVARSMKNMIGIKNGKIEELEKTLRKERSAAKKEMETISAQWKGVRIV</sequence>
<reference evidence="2" key="1">
    <citation type="submission" date="2023-10" db="EMBL/GenBank/DDBJ databases">
        <title>Genome assembly of Pristionchus species.</title>
        <authorList>
            <person name="Yoshida K."/>
            <person name="Sommer R.J."/>
        </authorList>
    </citation>
    <scope>NUCLEOTIDE SEQUENCE</scope>
    <source>
        <strain evidence="2">RS5133</strain>
    </source>
</reference>
<evidence type="ECO:0000256" key="1">
    <source>
        <dbReference type="SAM" id="MobiDB-lite"/>
    </source>
</evidence>
<accession>A0AAV5WT30</accession>
<gene>
    <name evidence="2" type="ORF">PFISCL1PPCAC_24715</name>
</gene>
<feature type="region of interest" description="Disordered" evidence="1">
    <location>
        <begin position="1"/>
        <end position="26"/>
    </location>
</feature>
<keyword evidence="3" id="KW-1185">Reference proteome</keyword>
<dbReference type="AlphaFoldDB" id="A0AAV5WT30"/>
<comment type="caution">
    <text evidence="2">The sequence shown here is derived from an EMBL/GenBank/DDBJ whole genome shotgun (WGS) entry which is preliminary data.</text>
</comment>
<name>A0AAV5WT30_9BILA</name>
<dbReference type="EMBL" id="BTSY01000006">
    <property type="protein sequence ID" value="GMT33418.1"/>
    <property type="molecule type" value="Genomic_DNA"/>
</dbReference>
<protein>
    <submittedName>
        <fullName evidence="2">Uncharacterized protein</fullName>
    </submittedName>
</protein>